<evidence type="ECO:0000313" key="2">
    <source>
        <dbReference type="EMBL" id="KAA9338163.1"/>
    </source>
</evidence>
<keyword evidence="3" id="KW-1185">Reference proteome</keyword>
<dbReference type="InterPro" id="IPR026444">
    <property type="entry name" value="Secre_tail"/>
</dbReference>
<dbReference type="NCBIfam" id="TIGR04183">
    <property type="entry name" value="Por_Secre_tail"/>
    <property type="match status" value="1"/>
</dbReference>
<feature type="chain" id="PRO_5041726446" evidence="1">
    <location>
        <begin position="23"/>
        <end position="502"/>
    </location>
</feature>
<dbReference type="EMBL" id="VTWU01000002">
    <property type="protein sequence ID" value="KAA9338163.1"/>
    <property type="molecule type" value="Genomic_DNA"/>
</dbReference>
<name>A0AA88FJ29_9BACT</name>
<dbReference type="AlphaFoldDB" id="A0AA88FJ29"/>
<accession>A0AA88FJ29</accession>
<gene>
    <name evidence="2" type="ORF">F0P96_04760</name>
</gene>
<comment type="caution">
    <text evidence="2">The sequence shown here is derived from an EMBL/GenBank/DDBJ whole genome shotgun (WGS) entry which is preliminary data.</text>
</comment>
<feature type="signal peptide" evidence="1">
    <location>
        <begin position="1"/>
        <end position="22"/>
    </location>
</feature>
<sequence length="502" mass="52611">MKKTYVSLNCFILVLFTSILTAYSQPNNSNCSGQFTITYPTGTSTTTKTINNGTGTLDGVYCPTDAATPALVVNPASGGTLTLKRVIDGDTTTLSVISPSVAGMTYTFPLPPIAQEATYVLASQIACQNTKLKLFSLTLAPTLSVIASANGAALANNGAVCPNTAVRLTASGATAGTIYTLSSNGQALDSNTTGVFDVRPAVSTVYTVTTTTPNCDNTPVTQAVRVAVNNLNLASNDADNNVASGAQTLLTTSGGTQPYTYTANDGITTTTLTGTGPGLNVTTTRTTLYTVSGTTSAGSCSGSSSLTITVNKQPLPVELMAFAVNWNGQAVQLTWATASETNNAYFLIERSLDGRTFQTVGQQAGAGTSTAQIAYRFSDTNVPRGTQGMVYYRLQQVDENRQTHTSAVRTVQVTGSARAFTASVFPNPFDHMATVQLDTFGPGTVTFRVLDVLGHTLSTTTLPTTTGIQRFELPTTALLPAGLYYLRAEQGKQKQVIKLIKQ</sequence>
<keyword evidence="1" id="KW-0732">Signal</keyword>
<evidence type="ECO:0000256" key="1">
    <source>
        <dbReference type="SAM" id="SignalP"/>
    </source>
</evidence>
<protein>
    <submittedName>
        <fullName evidence="2">T9SS type A sorting domain-containing protein</fullName>
    </submittedName>
</protein>
<evidence type="ECO:0000313" key="3">
    <source>
        <dbReference type="Proteomes" id="UP000326380"/>
    </source>
</evidence>
<reference evidence="2 3" key="1">
    <citation type="submission" date="2019-09" db="EMBL/GenBank/DDBJ databases">
        <title>Genome sequence of Hymenobacter sp. M3.</title>
        <authorList>
            <person name="Srinivasan S."/>
        </authorList>
    </citation>
    <scope>NUCLEOTIDE SEQUENCE [LARGE SCALE GENOMIC DNA]</scope>
    <source>
        <strain evidence="2 3">M3</strain>
    </source>
</reference>
<proteinExistence type="predicted"/>
<organism evidence="2 3">
    <name type="scientific">Hymenobacter busanensis</name>
    <dbReference type="NCBI Taxonomy" id="2607656"/>
    <lineage>
        <taxon>Bacteria</taxon>
        <taxon>Pseudomonadati</taxon>
        <taxon>Bacteroidota</taxon>
        <taxon>Cytophagia</taxon>
        <taxon>Cytophagales</taxon>
        <taxon>Hymenobacteraceae</taxon>
        <taxon>Hymenobacter</taxon>
    </lineage>
</organism>
<dbReference type="Proteomes" id="UP000326380">
    <property type="component" value="Unassembled WGS sequence"/>
</dbReference>